<feature type="transmembrane region" description="Helical" evidence="1">
    <location>
        <begin position="90"/>
        <end position="107"/>
    </location>
</feature>
<evidence type="ECO:0000313" key="3">
    <source>
        <dbReference type="Proteomes" id="UP000503399"/>
    </source>
</evidence>
<evidence type="ECO:0000313" key="2">
    <source>
        <dbReference type="EMBL" id="CAB1129014.1"/>
    </source>
</evidence>
<sequence>MIFLSIAVISWAAALAALDRRHWRRGYATALAASAGSFVLDELFTAGGFWSYRSQLLPALWPNLVLNLSLYPAGAWVFVQRYPYGPWRRVGWVLLGTALLLAVEAVLDWTGHMFYHHGWSFQASALANVVLLLALRAHDRLASGPLS</sequence>
<proteinExistence type="predicted"/>
<dbReference type="InterPro" id="IPR048147">
    <property type="entry name" value="CBO0543-like"/>
</dbReference>
<keyword evidence="1" id="KW-0472">Membrane</keyword>
<keyword evidence="1" id="KW-1133">Transmembrane helix</keyword>
<dbReference type="Proteomes" id="UP000503399">
    <property type="component" value="Chromosome"/>
</dbReference>
<keyword evidence="3" id="KW-1185">Reference proteome</keyword>
<organism evidence="2 3">
    <name type="scientific">Candidatus Hydrogenisulfobacillus filiaventi</name>
    <dbReference type="NCBI Taxonomy" id="2707344"/>
    <lineage>
        <taxon>Bacteria</taxon>
        <taxon>Bacillati</taxon>
        <taxon>Bacillota</taxon>
        <taxon>Clostridia</taxon>
        <taxon>Eubacteriales</taxon>
        <taxon>Clostridiales Family XVII. Incertae Sedis</taxon>
        <taxon>Candidatus Hydrogenisulfobacillus</taxon>
    </lineage>
</organism>
<keyword evidence="1" id="KW-0812">Transmembrane</keyword>
<reference evidence="2 3" key="1">
    <citation type="submission" date="2020-02" db="EMBL/GenBank/DDBJ databases">
        <authorList>
            <person name="Hogendoorn C."/>
        </authorList>
    </citation>
    <scope>NUCLEOTIDE SEQUENCE [LARGE SCALE GENOMIC DNA]</scope>
    <source>
        <strain evidence="2">R501</strain>
    </source>
</reference>
<feature type="transmembrane region" description="Helical" evidence="1">
    <location>
        <begin position="119"/>
        <end position="137"/>
    </location>
</feature>
<evidence type="ECO:0000256" key="1">
    <source>
        <dbReference type="SAM" id="Phobius"/>
    </source>
</evidence>
<feature type="transmembrane region" description="Helical" evidence="1">
    <location>
        <begin position="59"/>
        <end position="78"/>
    </location>
</feature>
<name>A0A6F8ZGX5_9FIRM</name>
<dbReference type="EMBL" id="LR778114">
    <property type="protein sequence ID" value="CAB1129014.1"/>
    <property type="molecule type" value="Genomic_DNA"/>
</dbReference>
<dbReference type="NCBIfam" id="NF041644">
    <property type="entry name" value="CBO0543_fam"/>
    <property type="match status" value="1"/>
</dbReference>
<gene>
    <name evidence="2" type="ORF">R50_1508</name>
</gene>
<protein>
    <submittedName>
        <fullName evidence="2">Uncharacterized protein</fullName>
    </submittedName>
</protein>
<dbReference type="KEGG" id="hfv:R50_1508"/>
<dbReference type="AlphaFoldDB" id="A0A6F8ZGX5"/>
<accession>A0A6F8ZGX5</accession>